<protein>
    <submittedName>
        <fullName evidence="1">Uncharacterized protein</fullName>
    </submittedName>
</protein>
<name>A0A2P2NRQ7_RHIMU</name>
<dbReference type="AlphaFoldDB" id="A0A2P2NRQ7"/>
<reference evidence="1" key="1">
    <citation type="submission" date="2018-02" db="EMBL/GenBank/DDBJ databases">
        <title>Rhizophora mucronata_Transcriptome.</title>
        <authorList>
            <person name="Meera S.P."/>
            <person name="Sreeshan A."/>
            <person name="Augustine A."/>
        </authorList>
    </citation>
    <scope>NUCLEOTIDE SEQUENCE</scope>
    <source>
        <tissue evidence="1">Leaf</tissue>
    </source>
</reference>
<evidence type="ECO:0000313" key="1">
    <source>
        <dbReference type="EMBL" id="MBX45187.1"/>
    </source>
</evidence>
<sequence length="34" mass="3972">MLNAFGATVINAFIRINAWLKWVKVCCFDLWTLL</sequence>
<proteinExistence type="predicted"/>
<dbReference type="EMBL" id="GGEC01064703">
    <property type="protein sequence ID" value="MBX45187.1"/>
    <property type="molecule type" value="Transcribed_RNA"/>
</dbReference>
<accession>A0A2P2NRQ7</accession>
<organism evidence="1">
    <name type="scientific">Rhizophora mucronata</name>
    <name type="common">Asiatic mangrove</name>
    <dbReference type="NCBI Taxonomy" id="61149"/>
    <lineage>
        <taxon>Eukaryota</taxon>
        <taxon>Viridiplantae</taxon>
        <taxon>Streptophyta</taxon>
        <taxon>Embryophyta</taxon>
        <taxon>Tracheophyta</taxon>
        <taxon>Spermatophyta</taxon>
        <taxon>Magnoliopsida</taxon>
        <taxon>eudicotyledons</taxon>
        <taxon>Gunneridae</taxon>
        <taxon>Pentapetalae</taxon>
        <taxon>rosids</taxon>
        <taxon>fabids</taxon>
        <taxon>Malpighiales</taxon>
        <taxon>Rhizophoraceae</taxon>
        <taxon>Rhizophora</taxon>
    </lineage>
</organism>